<reference evidence="11 12" key="1">
    <citation type="submission" date="2021-02" db="EMBL/GenBank/DDBJ databases">
        <title>Safari Cat Assemblies.</title>
        <authorList>
            <person name="Bredemeyer K.R."/>
            <person name="Murphy W.J."/>
        </authorList>
    </citation>
    <scope>NUCLEOTIDE SEQUENCE [LARGE SCALE GENOMIC DNA]</scope>
</reference>
<dbReference type="InterPro" id="IPR006267">
    <property type="entry name" value="AK1/5"/>
</dbReference>
<dbReference type="HAMAP" id="MF_00235">
    <property type="entry name" value="Adenylate_kinase_Adk"/>
    <property type="match status" value="2"/>
</dbReference>
<sequence length="547" mass="61624">MNTNDAKEYLARREIPQLFESLLNGLMCSKPEDPVEYLESCLKKVKELGGCDKVKWDTFVSQEKKTLPPLNGGQSRRSFLRNVMPENSNFPYRRYDRLPPIHQFSIESDTDLSETAELIEEYDVFDPTRPRPKIILVIGGPGSGKGTQSLKIAERYGFQYISVGELLRKKIHSTSSNRKWSLIAKIITTGELAPQETTITEIKQKLMQIPDEEGIVIDGFPRDVAQALSFEDQICTPDLVVFLACANQRLKERLLKRAEQQGRPDDNLKATQRRLMNFKQNAAPLIKYFQEKGLIMTFDADRNEDEVFYDISVAVDSKLFPNKEAAAGSGDLDPSMMLDTGETIDTGSDYEDQGDDQLNVFGEDTMGGGPGSGKGTQCEKLVEKYGFTHLSTGELLRNELSSESERSKLIRDIMERGDLVPSRIILELLKEAMLASLSDTKGFLIDGYPQEVKQGEEFGRRIGDPHLVICMDCSADTMTNRLLQRNQSSPLVENNTTTIAKRLETYYRASIPVIAYYEMKTQLHKVNAEGTPEEVFLQLCTAIDSIF</sequence>
<dbReference type="CDD" id="cd01428">
    <property type="entry name" value="ADK"/>
    <property type="match status" value="2"/>
</dbReference>
<dbReference type="InterPro" id="IPR033690">
    <property type="entry name" value="Adenylat_kinase_CS"/>
</dbReference>
<dbReference type="CDD" id="cd22978">
    <property type="entry name" value="DD_AK5"/>
    <property type="match status" value="1"/>
</dbReference>
<comment type="similarity">
    <text evidence="10">Belongs to the adenylate kinase family.</text>
</comment>
<gene>
    <name evidence="11" type="primary">AK5</name>
</gene>
<keyword evidence="12" id="KW-1185">Reference proteome</keyword>
<evidence type="ECO:0000256" key="2">
    <source>
        <dbReference type="ARBA" id="ARBA00000582"/>
    </source>
</evidence>
<evidence type="ECO:0008006" key="13">
    <source>
        <dbReference type="Google" id="ProtNLM"/>
    </source>
</evidence>
<dbReference type="Ensembl" id="ENSFCTT00005044188.1">
    <property type="protein sequence ID" value="ENSFCTP00005031481.1"/>
    <property type="gene ID" value="ENSFCTG00005015467.1"/>
</dbReference>
<evidence type="ECO:0000256" key="9">
    <source>
        <dbReference type="ARBA" id="ARBA00022840"/>
    </source>
</evidence>
<name>A0ABI7Y9A9_FELCA</name>
<evidence type="ECO:0000256" key="7">
    <source>
        <dbReference type="ARBA" id="ARBA00022741"/>
    </source>
</evidence>
<evidence type="ECO:0000313" key="12">
    <source>
        <dbReference type="Proteomes" id="UP000823872"/>
    </source>
</evidence>
<dbReference type="Pfam" id="PF00406">
    <property type="entry name" value="ADK"/>
    <property type="match status" value="2"/>
</dbReference>
<evidence type="ECO:0000256" key="6">
    <source>
        <dbReference type="ARBA" id="ARBA00022679"/>
    </source>
</evidence>
<protein>
    <recommendedName>
        <fullName evidence="13">Nucleoside-diphosphate kinase</fullName>
    </recommendedName>
</protein>
<reference evidence="11" key="3">
    <citation type="submission" date="2025-09" db="UniProtKB">
        <authorList>
            <consortium name="Ensembl"/>
        </authorList>
    </citation>
    <scope>IDENTIFICATION</scope>
    <source>
        <strain evidence="11">breed Abyssinian</strain>
    </source>
</reference>
<comment type="subcellular location">
    <subcellularLocation>
        <location evidence="4">Cytoplasm</location>
    </subcellularLocation>
</comment>
<dbReference type="PANTHER" id="PTHR23359">
    <property type="entry name" value="NUCLEOTIDE KINASE"/>
    <property type="match status" value="1"/>
</dbReference>
<keyword evidence="8 10" id="KW-0418">Kinase</keyword>
<dbReference type="RefSeq" id="XP_019692825.1">
    <property type="nucleotide sequence ID" value="XM_019837266.3"/>
</dbReference>
<keyword evidence="7" id="KW-0547">Nucleotide-binding</keyword>
<dbReference type="NCBIfam" id="TIGR01360">
    <property type="entry name" value="aden_kin_iso1"/>
    <property type="match status" value="1"/>
</dbReference>
<comment type="catalytic activity">
    <reaction evidence="3">
        <text>a ribonucleoside 5'-diphosphate + ATP = a ribonucleoside 5'-triphosphate + ADP</text>
        <dbReference type="Rhea" id="RHEA:18113"/>
        <dbReference type="ChEBI" id="CHEBI:30616"/>
        <dbReference type="ChEBI" id="CHEBI:57930"/>
        <dbReference type="ChEBI" id="CHEBI:61557"/>
        <dbReference type="ChEBI" id="CHEBI:456216"/>
        <dbReference type="EC" id="2.7.4.6"/>
    </reaction>
</comment>
<dbReference type="InterPro" id="IPR027417">
    <property type="entry name" value="P-loop_NTPase"/>
</dbReference>
<evidence type="ECO:0000256" key="8">
    <source>
        <dbReference type="ARBA" id="ARBA00022777"/>
    </source>
</evidence>
<evidence type="ECO:0000256" key="3">
    <source>
        <dbReference type="ARBA" id="ARBA00000937"/>
    </source>
</evidence>
<keyword evidence="6 10" id="KW-0808">Transferase</keyword>
<keyword evidence="9" id="KW-0067">ATP-binding</keyword>
<reference evidence="11" key="2">
    <citation type="submission" date="2025-08" db="UniProtKB">
        <authorList>
            <consortium name="Ensembl"/>
        </authorList>
    </citation>
    <scope>IDENTIFICATION</scope>
    <source>
        <strain evidence="11">breed Abyssinian</strain>
    </source>
</reference>
<dbReference type="Gene3D" id="3.40.50.300">
    <property type="entry name" value="P-loop containing nucleotide triphosphate hydrolases"/>
    <property type="match status" value="2"/>
</dbReference>
<keyword evidence="5" id="KW-0963">Cytoplasm</keyword>
<dbReference type="SUPFAM" id="SSF52540">
    <property type="entry name" value="P-loop containing nucleoside triphosphate hydrolases"/>
    <property type="match status" value="2"/>
</dbReference>
<evidence type="ECO:0000313" key="11">
    <source>
        <dbReference type="Ensembl" id="ENSFCTP00005031481.1"/>
    </source>
</evidence>
<evidence type="ECO:0000256" key="5">
    <source>
        <dbReference type="ARBA" id="ARBA00022490"/>
    </source>
</evidence>
<evidence type="ECO:0000256" key="10">
    <source>
        <dbReference type="RuleBase" id="RU003330"/>
    </source>
</evidence>
<comment type="catalytic activity">
    <reaction evidence="1">
        <text>a 2'-deoxyribonucleoside 5'-diphosphate + ATP = a 2'-deoxyribonucleoside 5'-triphosphate + ADP</text>
        <dbReference type="Rhea" id="RHEA:44640"/>
        <dbReference type="ChEBI" id="CHEBI:30616"/>
        <dbReference type="ChEBI" id="CHEBI:61560"/>
        <dbReference type="ChEBI" id="CHEBI:73316"/>
        <dbReference type="ChEBI" id="CHEBI:456216"/>
        <dbReference type="EC" id="2.7.4.6"/>
    </reaction>
</comment>
<dbReference type="GeneTree" id="ENSGT00940000155917"/>
<dbReference type="InterPro" id="IPR000850">
    <property type="entry name" value="Adenylat/UMP-CMP_kin"/>
</dbReference>
<organism evidence="11 12">
    <name type="scientific">Felis catus</name>
    <name type="common">Cat</name>
    <name type="synonym">Felis silvestris catus</name>
    <dbReference type="NCBI Taxonomy" id="9685"/>
    <lineage>
        <taxon>Eukaryota</taxon>
        <taxon>Metazoa</taxon>
        <taxon>Chordata</taxon>
        <taxon>Craniata</taxon>
        <taxon>Vertebrata</taxon>
        <taxon>Euteleostomi</taxon>
        <taxon>Mammalia</taxon>
        <taxon>Eutheria</taxon>
        <taxon>Laurasiatheria</taxon>
        <taxon>Carnivora</taxon>
        <taxon>Feliformia</taxon>
        <taxon>Felidae</taxon>
        <taxon>Felinae</taxon>
        <taxon>Felis</taxon>
    </lineage>
</organism>
<dbReference type="PRINTS" id="PR00094">
    <property type="entry name" value="ADENYLTKNASE"/>
</dbReference>
<dbReference type="Proteomes" id="UP000823872">
    <property type="component" value="Chromosome C1"/>
</dbReference>
<proteinExistence type="inferred from homology"/>
<dbReference type="PROSITE" id="PS00113">
    <property type="entry name" value="ADENYLATE_KINASE"/>
    <property type="match status" value="1"/>
</dbReference>
<accession>A0ABI7Y9A9</accession>
<evidence type="ECO:0000256" key="4">
    <source>
        <dbReference type="ARBA" id="ARBA00004496"/>
    </source>
</evidence>
<dbReference type="SUPFAM" id="SSF47391">
    <property type="entry name" value="Dimerization-anchoring domain of cAMP-dependent PK regulatory subunit"/>
    <property type="match status" value="1"/>
</dbReference>
<dbReference type="GeneID" id="101092038"/>
<comment type="catalytic activity">
    <reaction evidence="2">
        <text>AMP + ATP = 2 ADP</text>
        <dbReference type="Rhea" id="RHEA:12973"/>
        <dbReference type="ChEBI" id="CHEBI:30616"/>
        <dbReference type="ChEBI" id="CHEBI:456215"/>
        <dbReference type="ChEBI" id="CHEBI:456216"/>
        <dbReference type="EC" id="2.7.4.3"/>
    </reaction>
</comment>
<evidence type="ECO:0000256" key="1">
    <source>
        <dbReference type="ARBA" id="ARBA00000082"/>
    </source>
</evidence>